<keyword evidence="9" id="KW-0278">Fertilization</keyword>
<dbReference type="GO" id="GO:0016020">
    <property type="term" value="C:membrane"/>
    <property type="evidence" value="ECO:0007669"/>
    <property type="project" value="UniProtKB-SubCell"/>
</dbReference>
<keyword evidence="5" id="KW-0677">Repeat</keyword>
<evidence type="ECO:0000256" key="13">
    <source>
        <dbReference type="SAM" id="Phobius"/>
    </source>
</evidence>
<feature type="domain" description="Sushi" evidence="14">
    <location>
        <begin position="42"/>
        <end position="105"/>
    </location>
</feature>
<sequence length="406" mass="45720">MMASSAPRTTPLRCGVSPSAFQWFLIGIFAVAVAVLLSPYSDACELPPPFEGMEPTTTPKPYYEVGEKLQYKCKKGYLYLLPYLTIATCERNHSWTPITDDGCLKHQCNFLYNPPYGQVHYITGGFSWGNKVLFTCHEGYYLIGNATLNCELKDDDAFWDSNPPRCEKILCAPPPKIKNGTHTFTDIEVFKYREAVVYSCDRIPGPDQFSLVGKSMLYCAGHGVWSSAAPECKVVKCPFPVVENGKQVSGFAKKFSYNATVMFECNKGYYFFNDSDIATCDSNSTWHPWLPRCLKVPPPPSKELPSFHSVPTPPSTKPPISTVSGYPNPREGLFDQELDAWIIALIIIIAIVAVAVMCLFLYRFFENRKKGKPQAAAEQTWHEASKLLLFPLHHNRFQMVLDKNRL</sequence>
<dbReference type="FunFam" id="2.10.70.10:FF:000042">
    <property type="entry name" value="Membrane cofactor protein"/>
    <property type="match status" value="1"/>
</dbReference>
<dbReference type="FunFam" id="2.10.70.10:FF:000014">
    <property type="entry name" value="Membrane cofactor protein"/>
    <property type="match status" value="1"/>
</dbReference>
<evidence type="ECO:0000256" key="11">
    <source>
        <dbReference type="ARBA" id="ARBA00060230"/>
    </source>
</evidence>
<keyword evidence="13" id="KW-0812">Transmembrane</keyword>
<feature type="transmembrane region" description="Helical" evidence="13">
    <location>
        <begin position="21"/>
        <end position="40"/>
    </location>
</feature>
<evidence type="ECO:0000313" key="15">
    <source>
        <dbReference type="RefSeq" id="XP_020017885.1"/>
    </source>
</evidence>
<keyword evidence="6 13" id="KW-0472">Membrane</keyword>
<keyword evidence="3 12" id="KW-0768">Sushi</keyword>
<keyword evidence="7 12" id="KW-1015">Disulfide bond</keyword>
<evidence type="ECO:0000256" key="3">
    <source>
        <dbReference type="ARBA" id="ARBA00022659"/>
    </source>
</evidence>
<dbReference type="InterPro" id="IPR035976">
    <property type="entry name" value="Sushi/SCR/CCP_sf"/>
</dbReference>
<evidence type="ECO:0000256" key="6">
    <source>
        <dbReference type="ARBA" id="ARBA00023136"/>
    </source>
</evidence>
<comment type="subunit">
    <text evidence="10">Interacts with C3b. Interacts with C4b. Interacts with moesin/MSN.</text>
</comment>
<feature type="domain" description="Sushi" evidence="14">
    <location>
        <begin position="235"/>
        <end position="295"/>
    </location>
</feature>
<dbReference type="GO" id="GO:0009986">
    <property type="term" value="C:cell surface"/>
    <property type="evidence" value="ECO:0007669"/>
    <property type="project" value="InterPro"/>
</dbReference>
<dbReference type="SMART" id="SM00032">
    <property type="entry name" value="CCP"/>
    <property type="match status" value="4"/>
</dbReference>
<comment type="subcellular location">
    <subcellularLocation>
        <location evidence="1">Membrane</location>
        <topology evidence="1">Single-pass membrane protein</topology>
    </subcellularLocation>
</comment>
<reference evidence="15" key="1">
    <citation type="submission" date="2025-08" db="UniProtKB">
        <authorList>
            <consortium name="RefSeq"/>
        </authorList>
    </citation>
    <scope>IDENTIFICATION</scope>
    <source>
        <tissue evidence="15">Leukocyte</tissue>
    </source>
</reference>
<dbReference type="InterPro" id="IPR000436">
    <property type="entry name" value="Sushi_SCR_CCP_dom"/>
</dbReference>
<comment type="function">
    <text evidence="11">May be involved in the fusion of the spermatozoa with the oocyte during fertilization.</text>
</comment>
<evidence type="ECO:0000256" key="12">
    <source>
        <dbReference type="PROSITE-ProRule" id="PRU00302"/>
    </source>
</evidence>
<dbReference type="RefSeq" id="XP_020017885.1">
    <property type="nucleotide sequence ID" value="XM_020162296.1"/>
</dbReference>
<dbReference type="PROSITE" id="PS50923">
    <property type="entry name" value="SUSHI"/>
    <property type="match status" value="4"/>
</dbReference>
<dbReference type="Gene3D" id="2.10.70.10">
    <property type="entry name" value="Complement Module, domain 1"/>
    <property type="match status" value="4"/>
</dbReference>
<dbReference type="SUPFAM" id="SSF57535">
    <property type="entry name" value="Complement control module/SCR domain"/>
    <property type="match status" value="4"/>
</dbReference>
<dbReference type="AlphaFoldDB" id="A0A8B7UIK1"/>
<feature type="disulfide bond" evidence="12">
    <location>
        <begin position="237"/>
        <end position="280"/>
    </location>
</feature>
<dbReference type="PANTHER" id="PTHR45656">
    <property type="entry name" value="PROTEIN CBR-CLEC-78"/>
    <property type="match status" value="1"/>
</dbReference>
<feature type="transmembrane region" description="Helical" evidence="13">
    <location>
        <begin position="340"/>
        <end position="362"/>
    </location>
</feature>
<evidence type="ECO:0000256" key="2">
    <source>
        <dbReference type="ARBA" id="ARBA00017517"/>
    </source>
</evidence>
<dbReference type="Pfam" id="PF00084">
    <property type="entry name" value="Sushi"/>
    <property type="match status" value="4"/>
</dbReference>
<dbReference type="CTD" id="4179"/>
<accession>A0A8B7UIK1</accession>
<dbReference type="InterPro" id="IPR017341">
    <property type="entry name" value="CD46"/>
</dbReference>
<evidence type="ECO:0000256" key="7">
    <source>
        <dbReference type="ARBA" id="ARBA00023157"/>
    </source>
</evidence>
<evidence type="ECO:0000256" key="5">
    <source>
        <dbReference type="ARBA" id="ARBA00022737"/>
    </source>
</evidence>
<name>A0A8B7UIK1_CASCN</name>
<feature type="domain" description="Sushi" evidence="14">
    <location>
        <begin position="169"/>
        <end position="234"/>
    </location>
</feature>
<dbReference type="GO" id="GO:0007338">
    <property type="term" value="P:single fertilization"/>
    <property type="evidence" value="ECO:0007669"/>
    <property type="project" value="UniProtKB-KW"/>
</dbReference>
<comment type="caution">
    <text evidence="12">Lacks conserved residue(s) required for the propagation of feature annotation.</text>
</comment>
<evidence type="ECO:0000256" key="10">
    <source>
        <dbReference type="ARBA" id="ARBA00047055"/>
    </source>
</evidence>
<dbReference type="OrthoDB" id="6480633at2759"/>
<keyword evidence="13" id="KW-1133">Transmembrane helix</keyword>
<dbReference type="CDD" id="cd00033">
    <property type="entry name" value="CCP"/>
    <property type="match status" value="4"/>
</dbReference>
<proteinExistence type="predicted"/>
<evidence type="ECO:0000256" key="9">
    <source>
        <dbReference type="ARBA" id="ARBA00023279"/>
    </source>
</evidence>
<dbReference type="KEGG" id="ccan:109685444"/>
<dbReference type="PIRSF" id="PIRSF037971">
    <property type="entry name" value="TLX_CD46"/>
    <property type="match status" value="1"/>
</dbReference>
<keyword evidence="8" id="KW-0325">Glycoprotein</keyword>
<evidence type="ECO:0000256" key="1">
    <source>
        <dbReference type="ARBA" id="ARBA00004167"/>
    </source>
</evidence>
<organism evidence="15">
    <name type="scientific">Castor canadensis</name>
    <name type="common">American beaver</name>
    <dbReference type="NCBI Taxonomy" id="51338"/>
    <lineage>
        <taxon>Eukaryota</taxon>
        <taxon>Metazoa</taxon>
        <taxon>Chordata</taxon>
        <taxon>Craniata</taxon>
        <taxon>Vertebrata</taxon>
        <taxon>Euteleostomi</taxon>
        <taxon>Mammalia</taxon>
        <taxon>Eutheria</taxon>
        <taxon>Euarchontoglires</taxon>
        <taxon>Glires</taxon>
        <taxon>Rodentia</taxon>
        <taxon>Castorimorpha</taxon>
        <taxon>Castoridae</taxon>
        <taxon>Castor</taxon>
    </lineage>
</organism>
<keyword evidence="4" id="KW-0732">Signal</keyword>
<dbReference type="InterPro" id="IPR051277">
    <property type="entry name" value="SEZ6_CSMD_C4BPB_Regulators"/>
</dbReference>
<dbReference type="PANTHER" id="PTHR45656:SF4">
    <property type="entry name" value="PROTEIN CBR-CLEC-78"/>
    <property type="match status" value="1"/>
</dbReference>
<feature type="domain" description="Sushi" evidence="14">
    <location>
        <begin position="106"/>
        <end position="168"/>
    </location>
</feature>
<protein>
    <recommendedName>
        <fullName evidence="2">Membrane cofactor protein</fullName>
    </recommendedName>
</protein>
<evidence type="ECO:0000259" key="14">
    <source>
        <dbReference type="PROSITE" id="PS50923"/>
    </source>
</evidence>
<evidence type="ECO:0000256" key="8">
    <source>
        <dbReference type="ARBA" id="ARBA00023180"/>
    </source>
</evidence>
<evidence type="ECO:0000256" key="4">
    <source>
        <dbReference type="ARBA" id="ARBA00022729"/>
    </source>
</evidence>
<gene>
    <name evidence="15" type="primary">Cd46</name>
</gene>